<reference evidence="2 3" key="1">
    <citation type="submission" date="2018-07" db="EMBL/GenBank/DDBJ databases">
        <authorList>
            <person name="Quirk P.G."/>
            <person name="Krulwich T.A."/>
        </authorList>
    </citation>
    <scope>NUCLEOTIDE SEQUENCE [LARGE SCALE GENOMIC DNA]</scope>
    <source>
        <strain evidence="2 3">CC-BB4</strain>
    </source>
</reference>
<protein>
    <recommendedName>
        <fullName evidence="4">Cysteine rich repeat-containing protein</fullName>
    </recommendedName>
</protein>
<evidence type="ECO:0008006" key="4">
    <source>
        <dbReference type="Google" id="ProtNLM"/>
    </source>
</evidence>
<dbReference type="AlphaFoldDB" id="A0A345ZTG2"/>
<evidence type="ECO:0000313" key="3">
    <source>
        <dbReference type="Proteomes" id="UP000254889"/>
    </source>
</evidence>
<feature type="chain" id="PRO_5016856612" description="Cysteine rich repeat-containing protein" evidence="1">
    <location>
        <begin position="24"/>
        <end position="76"/>
    </location>
</feature>
<feature type="signal peptide" evidence="1">
    <location>
        <begin position="1"/>
        <end position="23"/>
    </location>
</feature>
<dbReference type="Proteomes" id="UP000254889">
    <property type="component" value="Chromosome"/>
</dbReference>
<dbReference type="InterPro" id="IPR001893">
    <property type="entry name" value="Cys-rich_GLG1_repeat"/>
</dbReference>
<gene>
    <name evidence="2" type="ORF">DW352_06560</name>
</gene>
<evidence type="ECO:0000313" key="2">
    <source>
        <dbReference type="EMBL" id="AXK80209.1"/>
    </source>
</evidence>
<keyword evidence="3" id="KW-1185">Reference proteome</keyword>
<dbReference type="KEGG" id="ptaw:DW352_06560"/>
<keyword evidence="1" id="KW-0732">Signal</keyword>
<evidence type="ECO:0000256" key="1">
    <source>
        <dbReference type="SAM" id="SignalP"/>
    </source>
</evidence>
<proteinExistence type="predicted"/>
<dbReference type="OrthoDB" id="7060861at2"/>
<dbReference type="GO" id="GO:0016020">
    <property type="term" value="C:membrane"/>
    <property type="evidence" value="ECO:0007669"/>
    <property type="project" value="InterPro"/>
</dbReference>
<dbReference type="EMBL" id="CP031417">
    <property type="protein sequence ID" value="AXK80209.1"/>
    <property type="molecule type" value="Genomic_DNA"/>
</dbReference>
<sequence length="76" mass="7911">MIRTVTFALAFGALAFSFTAANAQDFTAGQRAACKGDYDQFCKGTMPGGGRVLACLAKNTDKLSAACKKVVADAKK</sequence>
<dbReference type="RefSeq" id="WP_115689648.1">
    <property type="nucleotide sequence ID" value="NZ_CP031417.1"/>
</dbReference>
<dbReference type="Pfam" id="PF00839">
    <property type="entry name" value="Cys_rich_FGFR"/>
    <property type="match status" value="1"/>
</dbReference>
<organism evidence="2 3">
    <name type="scientific">Pseudolabrys taiwanensis</name>
    <dbReference type="NCBI Taxonomy" id="331696"/>
    <lineage>
        <taxon>Bacteria</taxon>
        <taxon>Pseudomonadati</taxon>
        <taxon>Pseudomonadota</taxon>
        <taxon>Alphaproteobacteria</taxon>
        <taxon>Hyphomicrobiales</taxon>
        <taxon>Xanthobacteraceae</taxon>
        <taxon>Pseudolabrys</taxon>
    </lineage>
</organism>
<name>A0A345ZTG2_9HYPH</name>
<accession>A0A345ZTG2</accession>